<evidence type="ECO:0000256" key="6">
    <source>
        <dbReference type="SAM" id="Coils"/>
    </source>
</evidence>
<feature type="compositionally biased region" description="Low complexity" evidence="7">
    <location>
        <begin position="256"/>
        <end position="265"/>
    </location>
</feature>
<dbReference type="Gene3D" id="2.60.120.200">
    <property type="match status" value="1"/>
</dbReference>
<dbReference type="OrthoDB" id="10265193at2759"/>
<gene>
    <name evidence="11" type="ORF">VP1G_07722</name>
</gene>
<dbReference type="PANTHER" id="PTHR12223:SF28">
    <property type="entry name" value="LECTIN, MANNOSE BINDING 1 LIKE"/>
    <property type="match status" value="1"/>
</dbReference>
<feature type="coiled-coil region" evidence="6">
    <location>
        <begin position="340"/>
        <end position="367"/>
    </location>
</feature>
<dbReference type="Proteomes" id="UP000078576">
    <property type="component" value="Unassembled WGS sequence"/>
</dbReference>
<dbReference type="STRING" id="694573.A0A194V9K0"/>
<dbReference type="GO" id="GO:0006888">
    <property type="term" value="P:endoplasmic reticulum to Golgi vesicle-mediated transport"/>
    <property type="evidence" value="ECO:0007669"/>
    <property type="project" value="TreeGrafter"/>
</dbReference>
<evidence type="ECO:0000313" key="12">
    <source>
        <dbReference type="Proteomes" id="UP000078576"/>
    </source>
</evidence>
<dbReference type="Pfam" id="PF03388">
    <property type="entry name" value="Lectin_leg-like"/>
    <property type="match status" value="1"/>
</dbReference>
<keyword evidence="3 9" id="KW-0732">Signal</keyword>
<evidence type="ECO:0000256" key="9">
    <source>
        <dbReference type="SAM" id="SignalP"/>
    </source>
</evidence>
<reference evidence="12" key="1">
    <citation type="submission" date="2014-12" db="EMBL/GenBank/DDBJ databases">
        <title>Genome Sequence of Valsa Canker Pathogens Uncovers a Specific Adaption of Colonization on Woody Bark.</title>
        <authorList>
            <person name="Yin Z."/>
            <person name="Liu H."/>
            <person name="Gao X."/>
            <person name="Li Z."/>
            <person name="Song N."/>
            <person name="Ke X."/>
            <person name="Dai Q."/>
            <person name="Wu Y."/>
            <person name="Sun Y."/>
            <person name="Xu J.-R."/>
            <person name="Kang Z.K."/>
            <person name="Wang L."/>
            <person name="Huang L."/>
        </authorList>
    </citation>
    <scope>NUCLEOTIDE SEQUENCE [LARGE SCALE GENOMIC DNA]</scope>
    <source>
        <strain evidence="12">SXYL134</strain>
    </source>
</reference>
<dbReference type="GO" id="GO:0030134">
    <property type="term" value="C:COPII-coated ER to Golgi transport vesicle"/>
    <property type="evidence" value="ECO:0007669"/>
    <property type="project" value="TreeGrafter"/>
</dbReference>
<organism evidence="11 12">
    <name type="scientific">Cytospora mali</name>
    <name type="common">Apple Valsa canker fungus</name>
    <name type="synonym">Valsa mali</name>
    <dbReference type="NCBI Taxonomy" id="578113"/>
    <lineage>
        <taxon>Eukaryota</taxon>
        <taxon>Fungi</taxon>
        <taxon>Dikarya</taxon>
        <taxon>Ascomycota</taxon>
        <taxon>Pezizomycotina</taxon>
        <taxon>Sordariomycetes</taxon>
        <taxon>Sordariomycetidae</taxon>
        <taxon>Diaporthales</taxon>
        <taxon>Cytosporaceae</taxon>
        <taxon>Cytospora</taxon>
    </lineage>
</organism>
<dbReference type="InterPro" id="IPR013320">
    <property type="entry name" value="ConA-like_dom_sf"/>
</dbReference>
<proteinExistence type="predicted"/>
<dbReference type="CDD" id="cd06903">
    <property type="entry name" value="lectin_EMP46_EMP47"/>
    <property type="match status" value="1"/>
</dbReference>
<dbReference type="GO" id="GO:0005789">
    <property type="term" value="C:endoplasmic reticulum membrane"/>
    <property type="evidence" value="ECO:0007669"/>
    <property type="project" value="TreeGrafter"/>
</dbReference>
<evidence type="ECO:0000256" key="1">
    <source>
        <dbReference type="ARBA" id="ARBA00004479"/>
    </source>
</evidence>
<sequence>MRSLLALLAGLSPVAAQYLVSELSFGYDNRISPNNDGSIPNFSLQGNPNPPETLSNRLILTPPAPGNQRAAVWADRPLQHTQWVADVDFRANGPERAGGNLNIWLVRDGPRDVGSSSVYTGLALVVDTYGGGGGMLRGFLNDGTKDFQKIAVDGQSFGHCSHAYRNLGRPSQIKFRQTADNFKVEIDGQLCFESDKISIPAGYQLGITAASADNPDSFEIFKMVVMTDNLNPDEDRQEPTIQQQQQQDGGMFSGDQAAQQQQQQQRKSSSRWNSEFKEDIDDSDADAITSSKAQFADLHSRLQTVNHHLSTIFRTVSKQERVDEKRHKEVAEQYADIKSLLSKLDRLNDLENKISSLESEVRRLRGDVTSKVTSSERSIKGLVEDTHATLHETVKKHAPQGHGRLIAVIIGSQLVLVAGYVYYKKKKSSPKKYL</sequence>
<dbReference type="GO" id="GO:0000139">
    <property type="term" value="C:Golgi membrane"/>
    <property type="evidence" value="ECO:0007669"/>
    <property type="project" value="TreeGrafter"/>
</dbReference>
<keyword evidence="2 8" id="KW-0812">Transmembrane</keyword>
<dbReference type="Gene3D" id="6.10.140.920">
    <property type="match status" value="1"/>
</dbReference>
<name>A0A194V9K0_CYTMA</name>
<feature type="region of interest" description="Disordered" evidence="7">
    <location>
        <begin position="230"/>
        <end position="285"/>
    </location>
</feature>
<dbReference type="EMBL" id="KN714753">
    <property type="protein sequence ID" value="KUI60559.1"/>
    <property type="molecule type" value="Genomic_DNA"/>
</dbReference>
<dbReference type="InterPro" id="IPR051136">
    <property type="entry name" value="Intracellular_Lectin-GPT"/>
</dbReference>
<dbReference type="InterPro" id="IPR005052">
    <property type="entry name" value="Lectin_leg"/>
</dbReference>
<dbReference type="GO" id="GO:0005793">
    <property type="term" value="C:endoplasmic reticulum-Golgi intermediate compartment"/>
    <property type="evidence" value="ECO:0007669"/>
    <property type="project" value="TreeGrafter"/>
</dbReference>
<evidence type="ECO:0000256" key="5">
    <source>
        <dbReference type="ARBA" id="ARBA00023136"/>
    </source>
</evidence>
<keyword evidence="12" id="KW-1185">Reference proteome</keyword>
<keyword evidence="4 8" id="KW-1133">Transmembrane helix</keyword>
<dbReference type="PANTHER" id="PTHR12223">
    <property type="entry name" value="VESICULAR MANNOSE-BINDING LECTIN"/>
    <property type="match status" value="1"/>
</dbReference>
<evidence type="ECO:0000313" key="11">
    <source>
        <dbReference type="EMBL" id="KUI60559.1"/>
    </source>
</evidence>
<keyword evidence="6" id="KW-0175">Coiled coil</keyword>
<evidence type="ECO:0000256" key="2">
    <source>
        <dbReference type="ARBA" id="ARBA00022692"/>
    </source>
</evidence>
<keyword evidence="5 8" id="KW-0472">Membrane</keyword>
<feature type="transmembrane region" description="Helical" evidence="8">
    <location>
        <begin position="405"/>
        <end position="423"/>
    </location>
</feature>
<dbReference type="AlphaFoldDB" id="A0A194V9K0"/>
<dbReference type="GO" id="GO:0005537">
    <property type="term" value="F:D-mannose binding"/>
    <property type="evidence" value="ECO:0007669"/>
    <property type="project" value="TreeGrafter"/>
</dbReference>
<evidence type="ECO:0000256" key="4">
    <source>
        <dbReference type="ARBA" id="ARBA00022989"/>
    </source>
</evidence>
<feature type="signal peptide" evidence="9">
    <location>
        <begin position="1"/>
        <end position="16"/>
    </location>
</feature>
<evidence type="ECO:0000256" key="7">
    <source>
        <dbReference type="SAM" id="MobiDB-lite"/>
    </source>
</evidence>
<feature type="domain" description="L-type lectin-like" evidence="10">
    <location>
        <begin position="22"/>
        <end position="228"/>
    </location>
</feature>
<accession>A0A194V9K0</accession>
<comment type="subcellular location">
    <subcellularLocation>
        <location evidence="1">Membrane</location>
        <topology evidence="1">Single-pass type I membrane protein</topology>
    </subcellularLocation>
</comment>
<dbReference type="SUPFAM" id="SSF49899">
    <property type="entry name" value="Concanavalin A-like lectins/glucanases"/>
    <property type="match status" value="1"/>
</dbReference>
<dbReference type="InterPro" id="IPR035661">
    <property type="entry name" value="EMP46/EMP47_N"/>
</dbReference>
<dbReference type="PROSITE" id="PS51328">
    <property type="entry name" value="L_LECTIN_LIKE"/>
    <property type="match status" value="1"/>
</dbReference>
<feature type="chain" id="PRO_5008266312" evidence="9">
    <location>
        <begin position="17"/>
        <end position="434"/>
    </location>
</feature>
<evidence type="ECO:0000259" key="10">
    <source>
        <dbReference type="PROSITE" id="PS51328"/>
    </source>
</evidence>
<protein>
    <submittedName>
        <fullName evidence="11">Protein EMP47</fullName>
    </submittedName>
</protein>
<evidence type="ECO:0000256" key="3">
    <source>
        <dbReference type="ARBA" id="ARBA00022729"/>
    </source>
</evidence>
<evidence type="ECO:0000256" key="8">
    <source>
        <dbReference type="SAM" id="Phobius"/>
    </source>
</evidence>